<evidence type="ECO:0000256" key="3">
    <source>
        <dbReference type="ARBA" id="ARBA00022989"/>
    </source>
</evidence>
<feature type="transmembrane region" description="Helical" evidence="6">
    <location>
        <begin position="474"/>
        <end position="497"/>
    </location>
</feature>
<dbReference type="GO" id="GO:0015179">
    <property type="term" value="F:L-amino acid transmembrane transporter activity"/>
    <property type="evidence" value="ECO:0007669"/>
    <property type="project" value="TreeGrafter"/>
</dbReference>
<feature type="transmembrane region" description="Helical" evidence="6">
    <location>
        <begin position="71"/>
        <end position="90"/>
    </location>
</feature>
<dbReference type="OrthoDB" id="1684102at2759"/>
<feature type="transmembrane region" description="Helical" evidence="6">
    <location>
        <begin position="96"/>
        <end position="117"/>
    </location>
</feature>
<feature type="compositionally biased region" description="Polar residues" evidence="5">
    <location>
        <begin position="1"/>
        <end position="10"/>
    </location>
</feature>
<dbReference type="GO" id="GO:0005774">
    <property type="term" value="C:vacuolar membrane"/>
    <property type="evidence" value="ECO:0007669"/>
    <property type="project" value="TreeGrafter"/>
</dbReference>
<dbReference type="AlphaFoldDB" id="A0A8K0P7W1"/>
<keyword evidence="9" id="KW-1185">Reference proteome</keyword>
<evidence type="ECO:0000259" key="7">
    <source>
        <dbReference type="Pfam" id="PF01490"/>
    </source>
</evidence>
<sequence>MGVISESEQGGNRDPEIQTLIPQDGKIATVTEESTKRDVEHLEESKKETGYNPFAERVTPVKSRTTDSETLIHLLKAIVGTGILGMPYAFMNAGLLVGVIGTILISCICTHCAYTLVKCAHELYYRYHVSELSFGGIGEMTFLNGPQPIRKYAKACKITIMIMLFLTYFGSMCVYTVIVGNSFQQVIERHTGVYLEQRIYIAALLIPLLLLGFTPNLKMLTSVSLIANILMVLGLGITAYYLLQDQSAISERPLTAPISGLPQFFSITVFAMETIGVMMPLENSMKSPPHFLRIWSLCGVLNIGMTLVTIIYGAIGFVGFVRYGECTYGAVTLNLGTEEWLGQTVKILVAAAIFCTYGLPFFVCLEIMQDFQKDNPKSSRFFGDKGMRVGIVLGSVIIAVALPMIGPFMGLIGALCFSFLGIILPAIIETIIYWEKPCCIPYYRDPKNFNLCSDYSPKPGHGLGCFKWILWKNILLLIVGLLGAILGTYTSLLDIVAQYSVSPVSLGSDSPVLDQCYS</sequence>
<gene>
    <name evidence="8" type="ORF">J437_LFUL017291</name>
</gene>
<dbReference type="PANTHER" id="PTHR22950">
    <property type="entry name" value="AMINO ACID TRANSPORTER"/>
    <property type="match status" value="1"/>
</dbReference>
<reference evidence="8" key="2">
    <citation type="submission" date="2017-10" db="EMBL/GenBank/DDBJ databases">
        <title>Ladona fulva Genome sequencing and assembly.</title>
        <authorList>
            <person name="Murali S."/>
            <person name="Richards S."/>
            <person name="Bandaranaike D."/>
            <person name="Bellair M."/>
            <person name="Blankenburg K."/>
            <person name="Chao H."/>
            <person name="Dinh H."/>
            <person name="Doddapaneni H."/>
            <person name="Dugan-Rocha S."/>
            <person name="Elkadiri S."/>
            <person name="Gnanaolivu R."/>
            <person name="Hernandez B."/>
            <person name="Skinner E."/>
            <person name="Javaid M."/>
            <person name="Lee S."/>
            <person name="Li M."/>
            <person name="Ming W."/>
            <person name="Munidasa M."/>
            <person name="Muniz J."/>
            <person name="Nguyen L."/>
            <person name="Hughes D."/>
            <person name="Osuji N."/>
            <person name="Pu L.-L."/>
            <person name="Puazo M."/>
            <person name="Qu C."/>
            <person name="Quiroz J."/>
            <person name="Raj R."/>
            <person name="Weissenberger G."/>
            <person name="Xin Y."/>
            <person name="Zou X."/>
            <person name="Han Y."/>
            <person name="Worley K."/>
            <person name="Muzny D."/>
            <person name="Gibbs R."/>
        </authorList>
    </citation>
    <scope>NUCLEOTIDE SEQUENCE</scope>
    <source>
        <strain evidence="8">Sampled in the wild</strain>
    </source>
</reference>
<feature type="domain" description="Amino acid transporter transmembrane" evidence="7">
    <location>
        <begin position="69"/>
        <end position="436"/>
    </location>
</feature>
<evidence type="ECO:0000256" key="4">
    <source>
        <dbReference type="ARBA" id="ARBA00023136"/>
    </source>
</evidence>
<feature type="transmembrane region" description="Helical" evidence="6">
    <location>
        <begin position="263"/>
        <end position="282"/>
    </location>
</feature>
<feature type="transmembrane region" description="Helical" evidence="6">
    <location>
        <begin position="224"/>
        <end position="243"/>
    </location>
</feature>
<protein>
    <recommendedName>
        <fullName evidence="7">Amino acid transporter transmembrane domain-containing protein</fullName>
    </recommendedName>
</protein>
<dbReference type="InterPro" id="IPR013057">
    <property type="entry name" value="AA_transpt_TM"/>
</dbReference>
<evidence type="ECO:0000313" key="9">
    <source>
        <dbReference type="Proteomes" id="UP000792457"/>
    </source>
</evidence>
<evidence type="ECO:0000256" key="6">
    <source>
        <dbReference type="SAM" id="Phobius"/>
    </source>
</evidence>
<accession>A0A8K0P7W1</accession>
<dbReference type="Proteomes" id="UP000792457">
    <property type="component" value="Unassembled WGS sequence"/>
</dbReference>
<comment type="caution">
    <text evidence="8">The sequence shown here is derived from an EMBL/GenBank/DDBJ whole genome shotgun (WGS) entry which is preliminary data.</text>
</comment>
<name>A0A8K0P7W1_LADFU</name>
<evidence type="ECO:0000256" key="1">
    <source>
        <dbReference type="ARBA" id="ARBA00004141"/>
    </source>
</evidence>
<feature type="transmembrane region" description="Helical" evidence="6">
    <location>
        <begin position="158"/>
        <end position="179"/>
    </location>
</feature>
<feature type="transmembrane region" description="Helical" evidence="6">
    <location>
        <begin position="411"/>
        <end position="434"/>
    </location>
</feature>
<evidence type="ECO:0000256" key="5">
    <source>
        <dbReference type="SAM" id="MobiDB-lite"/>
    </source>
</evidence>
<keyword evidence="2 6" id="KW-0812">Transmembrane</keyword>
<keyword evidence="4 6" id="KW-0472">Membrane</keyword>
<comment type="subcellular location">
    <subcellularLocation>
        <location evidence="1">Membrane</location>
        <topology evidence="1">Multi-pass membrane protein</topology>
    </subcellularLocation>
</comment>
<keyword evidence="3 6" id="KW-1133">Transmembrane helix</keyword>
<proteinExistence type="predicted"/>
<feature type="transmembrane region" description="Helical" evidence="6">
    <location>
        <begin position="386"/>
        <end position="405"/>
    </location>
</feature>
<dbReference type="PANTHER" id="PTHR22950:SF154">
    <property type="entry name" value="PROTON-COUPLED AMINO ACID TRANSPORTER-LIKE PROTEIN PATHETIC"/>
    <property type="match status" value="1"/>
</dbReference>
<dbReference type="EMBL" id="KZ309129">
    <property type="protein sequence ID" value="KAG8237171.1"/>
    <property type="molecule type" value="Genomic_DNA"/>
</dbReference>
<reference evidence="8" key="1">
    <citation type="submission" date="2013-04" db="EMBL/GenBank/DDBJ databases">
        <authorList>
            <person name="Qu J."/>
            <person name="Murali S.C."/>
            <person name="Bandaranaike D."/>
            <person name="Bellair M."/>
            <person name="Blankenburg K."/>
            <person name="Chao H."/>
            <person name="Dinh H."/>
            <person name="Doddapaneni H."/>
            <person name="Downs B."/>
            <person name="Dugan-Rocha S."/>
            <person name="Elkadiri S."/>
            <person name="Gnanaolivu R.D."/>
            <person name="Hernandez B."/>
            <person name="Javaid M."/>
            <person name="Jayaseelan J.C."/>
            <person name="Lee S."/>
            <person name="Li M."/>
            <person name="Ming W."/>
            <person name="Munidasa M."/>
            <person name="Muniz J."/>
            <person name="Nguyen L."/>
            <person name="Ongeri F."/>
            <person name="Osuji N."/>
            <person name="Pu L.-L."/>
            <person name="Puazo M."/>
            <person name="Qu C."/>
            <person name="Quiroz J."/>
            <person name="Raj R."/>
            <person name="Weissenberger G."/>
            <person name="Xin Y."/>
            <person name="Zou X."/>
            <person name="Han Y."/>
            <person name="Richards S."/>
            <person name="Worley K."/>
            <person name="Muzny D."/>
            <person name="Gibbs R."/>
        </authorList>
    </citation>
    <scope>NUCLEOTIDE SEQUENCE</scope>
    <source>
        <strain evidence="8">Sampled in the wild</strain>
    </source>
</reference>
<evidence type="ECO:0000256" key="2">
    <source>
        <dbReference type="ARBA" id="ARBA00022692"/>
    </source>
</evidence>
<feature type="transmembrane region" description="Helical" evidence="6">
    <location>
        <begin position="199"/>
        <end position="217"/>
    </location>
</feature>
<evidence type="ECO:0000313" key="8">
    <source>
        <dbReference type="EMBL" id="KAG8237171.1"/>
    </source>
</evidence>
<feature type="transmembrane region" description="Helical" evidence="6">
    <location>
        <begin position="340"/>
        <end position="365"/>
    </location>
</feature>
<feature type="region of interest" description="Disordered" evidence="5">
    <location>
        <begin position="1"/>
        <end position="22"/>
    </location>
</feature>
<feature type="transmembrane region" description="Helical" evidence="6">
    <location>
        <begin position="294"/>
        <end position="320"/>
    </location>
</feature>
<dbReference type="Pfam" id="PF01490">
    <property type="entry name" value="Aa_trans"/>
    <property type="match status" value="1"/>
</dbReference>
<organism evidence="8 9">
    <name type="scientific">Ladona fulva</name>
    <name type="common">Scarce chaser dragonfly</name>
    <name type="synonym">Libellula fulva</name>
    <dbReference type="NCBI Taxonomy" id="123851"/>
    <lineage>
        <taxon>Eukaryota</taxon>
        <taxon>Metazoa</taxon>
        <taxon>Ecdysozoa</taxon>
        <taxon>Arthropoda</taxon>
        <taxon>Hexapoda</taxon>
        <taxon>Insecta</taxon>
        <taxon>Pterygota</taxon>
        <taxon>Palaeoptera</taxon>
        <taxon>Odonata</taxon>
        <taxon>Epiprocta</taxon>
        <taxon>Anisoptera</taxon>
        <taxon>Libelluloidea</taxon>
        <taxon>Libellulidae</taxon>
        <taxon>Ladona</taxon>
    </lineage>
</organism>